<name>A0ABW9BUJ4_9BURK</name>
<comment type="caution">
    <text evidence="1">The sequence shown here is derived from an EMBL/GenBank/DDBJ whole genome shotgun (WGS) entry which is preliminary data.</text>
</comment>
<organism evidence="1 2">
    <name type="scientific">Paraburkholderia strydomiana</name>
    <dbReference type="NCBI Taxonomy" id="1245417"/>
    <lineage>
        <taxon>Bacteria</taxon>
        <taxon>Pseudomonadati</taxon>
        <taxon>Pseudomonadota</taxon>
        <taxon>Betaproteobacteria</taxon>
        <taxon>Burkholderiales</taxon>
        <taxon>Burkholderiaceae</taxon>
        <taxon>Paraburkholderia</taxon>
    </lineage>
</organism>
<dbReference type="EMBL" id="JAQQDH010000001">
    <property type="protein sequence ID" value="MFM0442272.1"/>
    <property type="molecule type" value="Genomic_DNA"/>
</dbReference>
<gene>
    <name evidence="1" type="ORF">PQR00_01625</name>
</gene>
<accession>A0ABW9BUJ4</accession>
<proteinExistence type="predicted"/>
<protein>
    <submittedName>
        <fullName evidence="1">Uncharacterized protein</fullName>
    </submittedName>
</protein>
<sequence length="85" mass="9376">MTRTIFCNFLHFSAAIYKTHPAKCSSPFFVDGKRRCLFWAASAREHARKVETGNAKENGVGRVVETALENPLENPPGTIGRVPTA</sequence>
<evidence type="ECO:0000313" key="2">
    <source>
        <dbReference type="Proteomes" id="UP001629288"/>
    </source>
</evidence>
<dbReference type="RefSeq" id="WP_204521235.1">
    <property type="nucleotide sequence ID" value="NZ_JAQQDH010000001.1"/>
</dbReference>
<dbReference type="Proteomes" id="UP001629288">
    <property type="component" value="Unassembled WGS sequence"/>
</dbReference>
<keyword evidence="2" id="KW-1185">Reference proteome</keyword>
<reference evidence="1 2" key="1">
    <citation type="journal article" date="2024" name="Chem. Sci.">
        <title>Discovery of megapolipeptins by genome mining of a Burkholderiales bacteria collection.</title>
        <authorList>
            <person name="Paulo B.S."/>
            <person name="Recchia M.J.J."/>
            <person name="Lee S."/>
            <person name="Fergusson C.H."/>
            <person name="Romanowski S.B."/>
            <person name="Hernandez A."/>
            <person name="Krull N."/>
            <person name="Liu D.Y."/>
            <person name="Cavanagh H."/>
            <person name="Bos A."/>
            <person name="Gray C.A."/>
            <person name="Murphy B.T."/>
            <person name="Linington R.G."/>
            <person name="Eustaquio A.S."/>
        </authorList>
    </citation>
    <scope>NUCLEOTIDE SEQUENCE [LARGE SCALE GENOMIC DNA]</scope>
    <source>
        <strain evidence="1 2">RL17-379-BIB-C</strain>
    </source>
</reference>
<evidence type="ECO:0000313" key="1">
    <source>
        <dbReference type="EMBL" id="MFM0442272.1"/>
    </source>
</evidence>